<feature type="compositionally biased region" description="Low complexity" evidence="8">
    <location>
        <begin position="165"/>
        <end position="177"/>
    </location>
</feature>
<evidence type="ECO:0000256" key="2">
    <source>
        <dbReference type="ARBA" id="ARBA00022448"/>
    </source>
</evidence>
<dbReference type="CDD" id="cd04220">
    <property type="entry name" value="Halocyanin"/>
    <property type="match status" value="1"/>
</dbReference>
<dbReference type="GO" id="GO:0005507">
    <property type="term" value="F:copper ion binding"/>
    <property type="evidence" value="ECO:0007669"/>
    <property type="project" value="InterPro"/>
</dbReference>
<reference evidence="11" key="2">
    <citation type="submission" date="2022-04" db="EMBL/GenBank/DDBJ databases">
        <title>Sequencing and genomic assembly of Halococcus dombrowskii.</title>
        <authorList>
            <person name="Lim S.W."/>
            <person name="MacLea K.S."/>
        </authorList>
    </citation>
    <scope>NUCLEOTIDE SEQUENCE</scope>
    <source>
        <strain evidence="11">H4</strain>
    </source>
</reference>
<comment type="cofactor">
    <cofactor evidence="7">
        <name>Cu(2+)</name>
        <dbReference type="ChEBI" id="CHEBI:29036"/>
    </cofactor>
    <text evidence="7">The crystal structure with reduced Cu(1+) has also been determined.</text>
</comment>
<dbReference type="InterPro" id="IPR006311">
    <property type="entry name" value="TAT_signal"/>
</dbReference>
<dbReference type="PROSITE" id="PS00196">
    <property type="entry name" value="COPPER_BLUE"/>
    <property type="match status" value="1"/>
</dbReference>
<reference evidence="10" key="3">
    <citation type="submission" date="2023-12" db="EMBL/GenBank/DDBJ databases">
        <authorList>
            <person name="Sun Q."/>
            <person name="Inoue M."/>
        </authorList>
    </citation>
    <scope>NUCLEOTIDE SEQUENCE</scope>
    <source>
        <strain evidence="10">JCM 12289</strain>
    </source>
</reference>
<evidence type="ECO:0000313" key="13">
    <source>
        <dbReference type="Proteomes" id="UP001500962"/>
    </source>
</evidence>
<dbReference type="KEGG" id="hdo:MUK72_03030"/>
<evidence type="ECO:0000256" key="3">
    <source>
        <dbReference type="ARBA" id="ARBA00022723"/>
    </source>
</evidence>
<reference evidence="10" key="1">
    <citation type="journal article" date="2014" name="Int. J. Syst. Evol. Microbiol.">
        <title>Complete genome sequence of Corynebacterium casei LMG S-19264T (=DSM 44701T), isolated from a smear-ripened cheese.</title>
        <authorList>
            <consortium name="US DOE Joint Genome Institute (JGI-PGF)"/>
            <person name="Walter F."/>
            <person name="Albersmeier A."/>
            <person name="Kalinowski J."/>
            <person name="Ruckert C."/>
        </authorList>
    </citation>
    <scope>NUCLEOTIDE SEQUENCE</scope>
    <source>
        <strain evidence="10">JCM 12289</strain>
    </source>
</reference>
<dbReference type="GO" id="GO:0016020">
    <property type="term" value="C:membrane"/>
    <property type="evidence" value="ECO:0007669"/>
    <property type="project" value="UniProtKB-SubCell"/>
</dbReference>
<evidence type="ECO:0000256" key="4">
    <source>
        <dbReference type="ARBA" id="ARBA00022982"/>
    </source>
</evidence>
<name>A0AAV3SF59_HALDO</name>
<dbReference type="GeneID" id="71760788"/>
<evidence type="ECO:0000313" key="12">
    <source>
        <dbReference type="Proteomes" id="UP000830542"/>
    </source>
</evidence>
<dbReference type="Proteomes" id="UP001500962">
    <property type="component" value="Unassembled WGS sequence"/>
</dbReference>
<evidence type="ECO:0000256" key="8">
    <source>
        <dbReference type="SAM" id="MobiDB-lite"/>
    </source>
</evidence>
<dbReference type="InterPro" id="IPR002387">
    <property type="entry name" value="Plastocyanin"/>
</dbReference>
<feature type="region of interest" description="Disordered" evidence="8">
    <location>
        <begin position="157"/>
        <end position="182"/>
    </location>
</feature>
<keyword evidence="3 7" id="KW-0479">Metal-binding</keyword>
<dbReference type="RefSeq" id="WP_244703810.1">
    <property type="nucleotide sequence ID" value="NZ_BAAADN010000022.1"/>
</dbReference>
<gene>
    <name evidence="10" type="ORF">GCM10008985_13920</name>
    <name evidence="11" type="ORF">MUK72_03030</name>
</gene>
<dbReference type="EMBL" id="CP095005">
    <property type="protein sequence ID" value="UOO95689.1"/>
    <property type="molecule type" value="Genomic_DNA"/>
</dbReference>
<feature type="binding site" evidence="7">
    <location>
        <position position="133"/>
    </location>
    <ligand>
        <name>Cu cation</name>
        <dbReference type="ChEBI" id="CHEBI:23378"/>
    </ligand>
</feature>
<evidence type="ECO:0000256" key="5">
    <source>
        <dbReference type="ARBA" id="ARBA00023008"/>
    </source>
</evidence>
<evidence type="ECO:0000313" key="11">
    <source>
        <dbReference type="EMBL" id="UOO95689.1"/>
    </source>
</evidence>
<evidence type="ECO:0000256" key="7">
    <source>
        <dbReference type="PIRSR" id="PIRSR602387-1"/>
    </source>
</evidence>
<comment type="subcellular location">
    <subcellularLocation>
        <location evidence="1">Membrane</location>
    </subcellularLocation>
</comment>
<evidence type="ECO:0000313" key="10">
    <source>
        <dbReference type="EMBL" id="GAA0458854.1"/>
    </source>
</evidence>
<accession>A0AAV3SF59</accession>
<dbReference type="PRINTS" id="PR00157">
    <property type="entry name" value="PLASTOCYANIN"/>
</dbReference>
<keyword evidence="4" id="KW-0249">Electron transport</keyword>
<sequence length="339" mass="34308">MTSSTLTSRRAFLGALAGTAIGVGALADPAAAQAGGLGSWFEGVSNATEIADQRGQSTVEITVGATGNGGNFAFGPAAVRIDAGATVVWQWNGEGGSHNVVAEASEFESEMQSDQRATFEHAFDGSGVYRYYCAPHEAMGMKGAVVVGDATASLDGSAGAGSDGGTANASATGAGDTPRSFDGWLSNTGNYEGIVDRTGADEVSVKLGAAGNGGPYAFDPPAIHVDPGTTVVWEWVTDTGPHDIVDADERYRSEKVATAGHQFAMTFDGDGLSKYECISHSDKGMRGAIVVGRGVVPGLGPKGLAVAASGAAVLGGALHRGVKLHNETTTGPWSSEEPP</sequence>
<dbReference type="NCBIfam" id="TIGR03102">
    <property type="entry name" value="halo_cynanin"/>
    <property type="match status" value="2"/>
</dbReference>
<proteinExistence type="predicted"/>
<keyword evidence="12" id="KW-1185">Reference proteome</keyword>
<dbReference type="GO" id="GO:0009055">
    <property type="term" value="F:electron transfer activity"/>
    <property type="evidence" value="ECO:0007669"/>
    <property type="project" value="InterPro"/>
</dbReference>
<feature type="domain" description="Blue (type 1) copper" evidence="9">
    <location>
        <begin position="212"/>
        <end position="291"/>
    </location>
</feature>
<keyword evidence="5 7" id="KW-0186">Copper</keyword>
<dbReference type="InterPro" id="IPR008972">
    <property type="entry name" value="Cupredoxin"/>
</dbReference>
<dbReference type="InterPro" id="IPR000923">
    <property type="entry name" value="BlueCu_1"/>
</dbReference>
<dbReference type="InterPro" id="IPR028871">
    <property type="entry name" value="BlueCu_1_BS"/>
</dbReference>
<evidence type="ECO:0000256" key="1">
    <source>
        <dbReference type="ARBA" id="ARBA00004370"/>
    </source>
</evidence>
<dbReference type="Pfam" id="PF00127">
    <property type="entry name" value="Copper-bind"/>
    <property type="match status" value="2"/>
</dbReference>
<protein>
    <submittedName>
        <fullName evidence="11">Halocyanin domain-containing protein</fullName>
    </submittedName>
</protein>
<keyword evidence="2" id="KW-0813">Transport</keyword>
<feature type="binding site" evidence="7">
    <location>
        <position position="141"/>
    </location>
    <ligand>
        <name>Cu cation</name>
        <dbReference type="ChEBI" id="CHEBI:23378"/>
    </ligand>
</feature>
<dbReference type="InterPro" id="IPR017533">
    <property type="entry name" value="Halocyanin"/>
</dbReference>
<keyword evidence="6" id="KW-0472">Membrane</keyword>
<dbReference type="PANTHER" id="PTHR34192:SF10">
    <property type="entry name" value="PLASTOCYANIN MAJOR ISOFORM, CHLOROPLASTIC-RELATED"/>
    <property type="match status" value="1"/>
</dbReference>
<dbReference type="EMBL" id="BAAADN010000022">
    <property type="protein sequence ID" value="GAA0458854.1"/>
    <property type="molecule type" value="Genomic_DNA"/>
</dbReference>
<dbReference type="SUPFAM" id="SSF49503">
    <property type="entry name" value="Cupredoxins"/>
    <property type="match status" value="2"/>
</dbReference>
<feature type="binding site" evidence="7">
    <location>
        <position position="98"/>
    </location>
    <ligand>
        <name>Cu cation</name>
        <dbReference type="ChEBI" id="CHEBI:23378"/>
    </ligand>
</feature>
<evidence type="ECO:0000256" key="6">
    <source>
        <dbReference type="ARBA" id="ARBA00023136"/>
    </source>
</evidence>
<feature type="binding site" evidence="7">
    <location>
        <position position="136"/>
    </location>
    <ligand>
        <name>Cu cation</name>
        <dbReference type="ChEBI" id="CHEBI:23378"/>
    </ligand>
</feature>
<evidence type="ECO:0000259" key="9">
    <source>
        <dbReference type="Pfam" id="PF00127"/>
    </source>
</evidence>
<organism evidence="10 13">
    <name type="scientific">Halococcus dombrowskii</name>
    <dbReference type="NCBI Taxonomy" id="179637"/>
    <lineage>
        <taxon>Archaea</taxon>
        <taxon>Methanobacteriati</taxon>
        <taxon>Methanobacteriota</taxon>
        <taxon>Stenosarchaea group</taxon>
        <taxon>Halobacteria</taxon>
        <taxon>Halobacteriales</taxon>
        <taxon>Halococcaceae</taxon>
        <taxon>Halococcus</taxon>
    </lineage>
</organism>
<dbReference type="AlphaFoldDB" id="A0AAV3SF59"/>
<dbReference type="Proteomes" id="UP000830542">
    <property type="component" value="Chromosome"/>
</dbReference>
<feature type="domain" description="Blue (type 1) copper" evidence="9">
    <location>
        <begin position="64"/>
        <end position="147"/>
    </location>
</feature>
<dbReference type="PROSITE" id="PS51318">
    <property type="entry name" value="TAT"/>
    <property type="match status" value="1"/>
</dbReference>
<dbReference type="Gene3D" id="2.60.40.420">
    <property type="entry name" value="Cupredoxins - blue copper proteins"/>
    <property type="match status" value="2"/>
</dbReference>
<dbReference type="PANTHER" id="PTHR34192">
    <property type="entry name" value="PLASTOCYANIN MAJOR ISOFORM, CHLOROPLASTIC-RELATED"/>
    <property type="match status" value="1"/>
</dbReference>